<dbReference type="Gene3D" id="1.20.58.390">
    <property type="entry name" value="Neurotransmitter-gated ion-channel transmembrane domain"/>
    <property type="match status" value="1"/>
</dbReference>
<evidence type="ECO:0000256" key="11">
    <source>
        <dbReference type="ARBA" id="ARBA00023286"/>
    </source>
</evidence>
<feature type="transmembrane region" description="Helical" evidence="14">
    <location>
        <begin position="219"/>
        <end position="240"/>
    </location>
</feature>
<keyword evidence="11" id="KW-1071">Ligand-gated ion channel</keyword>
<dbReference type="InterPro" id="IPR018000">
    <property type="entry name" value="Neurotransmitter_ion_chnl_CS"/>
</dbReference>
<keyword evidence="3 14" id="KW-0812">Transmembrane</keyword>
<dbReference type="SUPFAM" id="SSF90112">
    <property type="entry name" value="Neurotransmitter-gated ion-channel transmembrane pore"/>
    <property type="match status" value="1"/>
</dbReference>
<evidence type="ECO:0000256" key="13">
    <source>
        <dbReference type="ARBA" id="ARBA00034099"/>
    </source>
</evidence>
<keyword evidence="5" id="KW-0770">Synapse</keyword>
<gene>
    <name evidence="19" type="primary">LOC100367070</name>
</gene>
<evidence type="ECO:0000256" key="4">
    <source>
        <dbReference type="ARBA" id="ARBA00022989"/>
    </source>
</evidence>
<feature type="non-terminal residue" evidence="19">
    <location>
        <position position="1"/>
    </location>
</feature>
<dbReference type="Proteomes" id="UP000694865">
    <property type="component" value="Unplaced"/>
</dbReference>
<dbReference type="PRINTS" id="PR00254">
    <property type="entry name" value="NICOTINICR"/>
</dbReference>
<evidence type="ECO:0000259" key="16">
    <source>
        <dbReference type="Pfam" id="PF02931"/>
    </source>
</evidence>
<feature type="region of interest" description="Disordered" evidence="15">
    <location>
        <begin position="323"/>
        <end position="347"/>
    </location>
</feature>
<evidence type="ECO:0000256" key="15">
    <source>
        <dbReference type="SAM" id="MobiDB-lite"/>
    </source>
</evidence>
<dbReference type="Gene3D" id="2.70.170.10">
    <property type="entry name" value="Neurotransmitter-gated ion-channel ligand-binding domain"/>
    <property type="match status" value="1"/>
</dbReference>
<protein>
    <submittedName>
        <fullName evidence="19">Neuronal acetylcholine receptor subunit alpha-10-like</fullName>
    </submittedName>
</protein>
<evidence type="ECO:0000256" key="8">
    <source>
        <dbReference type="ARBA" id="ARBA00023157"/>
    </source>
</evidence>
<keyword evidence="7 14" id="KW-0472">Membrane</keyword>
<evidence type="ECO:0000256" key="1">
    <source>
        <dbReference type="ARBA" id="ARBA00022448"/>
    </source>
</evidence>
<sequence length="458" mass="53057">SKPITVSFDMTLNQIADMDERNQVLKTNIWTTQWWDDEMMRWDPDQYDGINQIRIPASDLWMPDVTLYNNADTVDYSKENESSSNCVVNSTGEIQYVSKPSILKSTCRVFIKYFPFDVQMCKMKFGSWTYDSFQVDLVNVKDVPDLLGFIHNEQWHLEFALTKRHVIFYECCPEKYPDVSFYICIRRKPLYYIYNLIIPCVLLCTLSFLGFFMPYNVGVVKASLSVTLILSLTVFLLLVAEMMPRTSMEIPLIGQYYLAAMSLISVSTAMNVAVLNVHVCNRDVPRWIKVIVLKYMATIMCMRVSECKHRQLSQNSDTIGARRAHSNGRYTAGTQSSRDPSHYSLQSSSSSRAAVSFNTFHDVGDDENEWKFSKVEQSVCEIFKHLKYLQRRNDRKGSLRDEWVKVATILDKTLMFLFIMSTITTSLALLLQNPGDATKRCHRMIAEDERFYENDTYT</sequence>
<evidence type="ECO:0000259" key="17">
    <source>
        <dbReference type="Pfam" id="PF02932"/>
    </source>
</evidence>
<accession>A0ABM0MDC6</accession>
<dbReference type="CDD" id="cd18997">
    <property type="entry name" value="LGIC_ECD_nAChR"/>
    <property type="match status" value="1"/>
</dbReference>
<dbReference type="Pfam" id="PF02931">
    <property type="entry name" value="Neur_chan_LBD"/>
    <property type="match status" value="1"/>
</dbReference>
<dbReference type="SUPFAM" id="SSF63712">
    <property type="entry name" value="Nicotinic receptor ligand binding domain-like"/>
    <property type="match status" value="1"/>
</dbReference>
<keyword evidence="8" id="KW-1015">Disulfide bond</keyword>
<keyword evidence="10" id="KW-0325">Glycoprotein</keyword>
<dbReference type="PRINTS" id="PR00252">
    <property type="entry name" value="NRIONCHANNEL"/>
</dbReference>
<keyword evidence="4 14" id="KW-1133">Transmembrane helix</keyword>
<dbReference type="PROSITE" id="PS00236">
    <property type="entry name" value="NEUROTR_ION_CHANNEL"/>
    <property type="match status" value="1"/>
</dbReference>
<evidence type="ECO:0000313" key="19">
    <source>
        <dbReference type="RefSeq" id="XP_006818017.1"/>
    </source>
</evidence>
<keyword evidence="18" id="KW-1185">Reference proteome</keyword>
<evidence type="ECO:0000256" key="14">
    <source>
        <dbReference type="RuleBase" id="RU000687"/>
    </source>
</evidence>
<evidence type="ECO:0000256" key="6">
    <source>
        <dbReference type="ARBA" id="ARBA00023065"/>
    </source>
</evidence>
<dbReference type="InterPro" id="IPR036734">
    <property type="entry name" value="Neur_chan_lig-bd_sf"/>
</dbReference>
<dbReference type="InterPro" id="IPR002394">
    <property type="entry name" value="Nicotinic_acetylcholine_rcpt"/>
</dbReference>
<dbReference type="GeneID" id="100367070"/>
<keyword evidence="2" id="KW-1003">Cell membrane</keyword>
<reference evidence="19" key="1">
    <citation type="submission" date="2025-08" db="UniProtKB">
        <authorList>
            <consortium name="RefSeq"/>
        </authorList>
    </citation>
    <scope>IDENTIFICATION</scope>
    <source>
        <tissue evidence="19">Testes</tissue>
    </source>
</reference>
<dbReference type="InterPro" id="IPR036719">
    <property type="entry name" value="Neuro-gated_channel_TM_sf"/>
</dbReference>
<keyword evidence="12 14" id="KW-0407">Ion channel</keyword>
<evidence type="ECO:0000256" key="7">
    <source>
        <dbReference type="ARBA" id="ARBA00023136"/>
    </source>
</evidence>
<dbReference type="InterPro" id="IPR006202">
    <property type="entry name" value="Neur_chan_lig-bd"/>
</dbReference>
<dbReference type="PANTHER" id="PTHR18945">
    <property type="entry name" value="NEUROTRANSMITTER GATED ION CHANNEL"/>
    <property type="match status" value="1"/>
</dbReference>
<name>A0ABM0MDC6_SACKO</name>
<proteinExistence type="inferred from homology"/>
<evidence type="ECO:0000256" key="9">
    <source>
        <dbReference type="ARBA" id="ARBA00023170"/>
    </source>
</evidence>
<keyword evidence="6 14" id="KW-0406">Ion transport</keyword>
<evidence type="ECO:0000256" key="2">
    <source>
        <dbReference type="ARBA" id="ARBA00022475"/>
    </source>
</evidence>
<dbReference type="InterPro" id="IPR006201">
    <property type="entry name" value="Neur_channel"/>
</dbReference>
<feature type="domain" description="Neurotransmitter-gated ion-channel ligand-binding" evidence="16">
    <location>
        <begin position="1"/>
        <end position="189"/>
    </location>
</feature>
<dbReference type="RefSeq" id="XP_006818017.1">
    <property type="nucleotide sequence ID" value="XM_006817954.1"/>
</dbReference>
<organism evidence="18 19">
    <name type="scientific">Saccoglossus kowalevskii</name>
    <name type="common">Acorn worm</name>
    <dbReference type="NCBI Taxonomy" id="10224"/>
    <lineage>
        <taxon>Eukaryota</taxon>
        <taxon>Metazoa</taxon>
        <taxon>Hemichordata</taxon>
        <taxon>Enteropneusta</taxon>
        <taxon>Harrimaniidae</taxon>
        <taxon>Saccoglossus</taxon>
    </lineage>
</organism>
<dbReference type="InterPro" id="IPR006029">
    <property type="entry name" value="Neurotrans-gated_channel_TM"/>
</dbReference>
<dbReference type="Pfam" id="PF02932">
    <property type="entry name" value="Neur_chan_memb"/>
    <property type="match status" value="1"/>
</dbReference>
<comment type="subcellular location">
    <subcellularLocation>
        <location evidence="13">Synaptic cell membrane</location>
        <topology evidence="13">Multi-pass membrane protein</topology>
    </subcellularLocation>
</comment>
<evidence type="ECO:0000256" key="12">
    <source>
        <dbReference type="ARBA" id="ARBA00023303"/>
    </source>
</evidence>
<feature type="transmembrane region" description="Helical" evidence="14">
    <location>
        <begin position="191"/>
        <end position="213"/>
    </location>
</feature>
<evidence type="ECO:0000313" key="18">
    <source>
        <dbReference type="Proteomes" id="UP000694865"/>
    </source>
</evidence>
<keyword evidence="9" id="KW-0675">Receptor</keyword>
<comment type="similarity">
    <text evidence="14">Belongs to the ligand-gated ion channel (TC 1.A.9) family.</text>
</comment>
<dbReference type="InterPro" id="IPR038050">
    <property type="entry name" value="Neuro_actylchol_rec"/>
</dbReference>
<keyword evidence="1 14" id="KW-0813">Transport</keyword>
<feature type="compositionally biased region" description="Polar residues" evidence="15">
    <location>
        <begin position="328"/>
        <end position="338"/>
    </location>
</feature>
<feature type="transmembrane region" description="Helical" evidence="14">
    <location>
        <begin position="414"/>
        <end position="431"/>
    </location>
</feature>
<feature type="domain" description="Neurotransmitter-gated ion-channel transmembrane" evidence="17">
    <location>
        <begin position="196"/>
        <end position="429"/>
    </location>
</feature>
<evidence type="ECO:0000256" key="5">
    <source>
        <dbReference type="ARBA" id="ARBA00023018"/>
    </source>
</evidence>
<evidence type="ECO:0000256" key="10">
    <source>
        <dbReference type="ARBA" id="ARBA00023180"/>
    </source>
</evidence>
<dbReference type="CDD" id="cd19051">
    <property type="entry name" value="LGIC_TM_cation"/>
    <property type="match status" value="1"/>
</dbReference>
<feature type="transmembrane region" description="Helical" evidence="14">
    <location>
        <begin position="252"/>
        <end position="275"/>
    </location>
</feature>
<evidence type="ECO:0000256" key="3">
    <source>
        <dbReference type="ARBA" id="ARBA00022692"/>
    </source>
</evidence>